<dbReference type="AlphaFoldDB" id="A0A8T2MKV2"/>
<name>A0A8T2MKV2_9TELE</name>
<evidence type="ECO:0000313" key="2">
    <source>
        <dbReference type="Proteomes" id="UP000824540"/>
    </source>
</evidence>
<evidence type="ECO:0000313" key="1">
    <source>
        <dbReference type="EMBL" id="KAG9328844.1"/>
    </source>
</evidence>
<sequence>ETAVSFWLTERIFHMPPLQHRRLSACWLKGPLFASEIRWKVPARFKFITPTKLQPPTPQHSLSQSRSVSLLKDAHWADVTVFPGLGWLQQRVLHHNNCAVVALTLERHGVRLLYISDPSGPNRKEDMPSFVFLARCEEEGTDIRLSFSEQRYEQRLGERSVSIPSFLEENEVAESSPGQRGLPTAGAETMGLESGRVLKNRLMKELRSSRAGRVERAASLLGMRDGQLNTGAGMLPIKCSSAEPRLKALDEVRSALSLAVSMATWGGSTAQVEGKAGVLLTETASTRCTRHRNNGVKELCHQLSARCTRHRNNGVKELSCSTLTIVTLSVFKSAPFASP</sequence>
<keyword evidence="2" id="KW-1185">Reference proteome</keyword>
<dbReference type="EMBL" id="JAFBMS010001767">
    <property type="protein sequence ID" value="KAG9328844.1"/>
    <property type="molecule type" value="Genomic_DNA"/>
</dbReference>
<organism evidence="1 2">
    <name type="scientific">Albula glossodonta</name>
    <name type="common">roundjaw bonefish</name>
    <dbReference type="NCBI Taxonomy" id="121402"/>
    <lineage>
        <taxon>Eukaryota</taxon>
        <taxon>Metazoa</taxon>
        <taxon>Chordata</taxon>
        <taxon>Craniata</taxon>
        <taxon>Vertebrata</taxon>
        <taxon>Euteleostomi</taxon>
        <taxon>Actinopterygii</taxon>
        <taxon>Neopterygii</taxon>
        <taxon>Teleostei</taxon>
        <taxon>Albuliformes</taxon>
        <taxon>Albulidae</taxon>
        <taxon>Albula</taxon>
    </lineage>
</organism>
<accession>A0A8T2MKV2</accession>
<gene>
    <name evidence="1" type="ORF">JZ751_010194</name>
</gene>
<protein>
    <submittedName>
        <fullName evidence="1">Uncharacterized protein</fullName>
    </submittedName>
</protein>
<proteinExistence type="predicted"/>
<dbReference type="Proteomes" id="UP000824540">
    <property type="component" value="Unassembled WGS sequence"/>
</dbReference>
<feature type="non-terminal residue" evidence="1">
    <location>
        <position position="339"/>
    </location>
</feature>
<reference evidence="1" key="1">
    <citation type="thesis" date="2021" institute="BYU ScholarsArchive" country="Provo, UT, USA">
        <title>Applications of and Algorithms for Genome Assembly and Genomic Analyses with an Emphasis on Marine Teleosts.</title>
        <authorList>
            <person name="Pickett B.D."/>
        </authorList>
    </citation>
    <scope>NUCLEOTIDE SEQUENCE</scope>
    <source>
        <strain evidence="1">HI-2016</strain>
    </source>
</reference>
<comment type="caution">
    <text evidence="1">The sequence shown here is derived from an EMBL/GenBank/DDBJ whole genome shotgun (WGS) entry which is preliminary data.</text>
</comment>